<accession>W9JAA6</accession>
<evidence type="ECO:0000313" key="2">
    <source>
        <dbReference type="EMBL" id="EWZ28992.1"/>
    </source>
</evidence>
<evidence type="ECO:0000313" key="1">
    <source>
        <dbReference type="EMBL" id="EWZ27752.1"/>
    </source>
</evidence>
<dbReference type="Proteomes" id="UP000030766">
    <property type="component" value="Unassembled WGS sequence"/>
</dbReference>
<reference evidence="2" key="2">
    <citation type="submission" date="2012-06" db="EMBL/GenBank/DDBJ databases">
        <title>Annotation of the Genome Sequence of Fusarium oxysporum Fo47.</title>
        <authorList>
            <consortium name="The Broad Institute Genomics Platform"/>
            <person name="Ma L.-J."/>
            <person name="Corby-Kistler H."/>
            <person name="Broz K."/>
            <person name="Gale L.R."/>
            <person name="Jonkers W."/>
            <person name="O'Donnell K."/>
            <person name="Ploetz R."/>
            <person name="Steinberg C."/>
            <person name="Schwartz D.C."/>
            <person name="VanEtten H."/>
            <person name="Zhou S."/>
            <person name="Young S.K."/>
            <person name="Zeng Q."/>
            <person name="Gargeya S."/>
            <person name="Fitzgerald M."/>
            <person name="Abouelleil A."/>
            <person name="Alvarado L."/>
            <person name="Chapman S.B."/>
            <person name="Gainer-Dewar J."/>
            <person name="Goldberg J."/>
            <person name="Griggs A."/>
            <person name="Gujja S."/>
            <person name="Hansen M."/>
            <person name="Howarth C."/>
            <person name="Imamovic A."/>
            <person name="Ireland A."/>
            <person name="Larimer J."/>
            <person name="McCowan C."/>
            <person name="Murphy C."/>
            <person name="Pearson M."/>
            <person name="Poon T.W."/>
            <person name="Priest M."/>
            <person name="Roberts A."/>
            <person name="Saif S."/>
            <person name="Shea T."/>
            <person name="Sykes S."/>
            <person name="Wortman J."/>
            <person name="Nusbaum C."/>
            <person name="Birren B."/>
        </authorList>
    </citation>
    <scope>NUCLEOTIDE SEQUENCE</scope>
    <source>
        <strain evidence="2">Fo47</strain>
    </source>
</reference>
<reference evidence="2" key="1">
    <citation type="submission" date="2011-06" db="EMBL/GenBank/DDBJ databases">
        <title>The Genome Sequence of Fusarium oxysporum Fo47.</title>
        <authorList>
            <consortium name="The Broad Institute Genome Sequencing Platform"/>
            <person name="Ma L.-J."/>
            <person name="Gale L.R."/>
            <person name="Schwartz D.C."/>
            <person name="Zhou S."/>
            <person name="Corby-Kistler H."/>
            <person name="Young S.K."/>
            <person name="Zeng Q."/>
            <person name="Gargeya S."/>
            <person name="Fitzgerald M."/>
            <person name="Haas B."/>
            <person name="Abouelleil A."/>
            <person name="Alvarado L."/>
            <person name="Arachchi H.M."/>
            <person name="Berlin A."/>
            <person name="Brown A."/>
            <person name="Chapman S.B."/>
            <person name="Chen Z."/>
            <person name="Dunbar C."/>
            <person name="Freedman E."/>
            <person name="Gearin G."/>
            <person name="Gellesch M."/>
            <person name="Goldberg J."/>
            <person name="Griggs A."/>
            <person name="Gujja S."/>
            <person name="Heiman D."/>
            <person name="Howarth C."/>
            <person name="Larson L."/>
            <person name="Lui A."/>
            <person name="MacDonald P.J.P."/>
            <person name="Mehta T."/>
            <person name="Montmayeur A."/>
            <person name="Murphy C."/>
            <person name="Neiman D."/>
            <person name="Pearson M."/>
            <person name="Priest M."/>
            <person name="Roberts A."/>
            <person name="Saif S."/>
            <person name="Shea T."/>
            <person name="Shenoy N."/>
            <person name="Sisk P."/>
            <person name="Stolte C."/>
            <person name="Sykes S."/>
            <person name="Wortman J."/>
            <person name="Nusbaum C."/>
            <person name="Birren B."/>
        </authorList>
    </citation>
    <scope>NUCLEOTIDE SEQUENCE [LARGE SCALE GENOMIC DNA]</scope>
    <source>
        <strain evidence="2">Fo47</strain>
    </source>
</reference>
<gene>
    <name evidence="2" type="ORF">FOZG_17291</name>
    <name evidence="1" type="ORF">FOZG_18532</name>
</gene>
<organism evidence="2">
    <name type="scientific">Fusarium oxysporum Fo47</name>
    <dbReference type="NCBI Taxonomy" id="660027"/>
    <lineage>
        <taxon>Eukaryota</taxon>
        <taxon>Fungi</taxon>
        <taxon>Dikarya</taxon>
        <taxon>Ascomycota</taxon>
        <taxon>Pezizomycotina</taxon>
        <taxon>Sordariomycetes</taxon>
        <taxon>Hypocreomycetidae</taxon>
        <taxon>Hypocreales</taxon>
        <taxon>Nectriaceae</taxon>
        <taxon>Fusarium</taxon>
        <taxon>Fusarium oxysporum species complex</taxon>
    </lineage>
</organism>
<dbReference type="HOGENOM" id="CLU_3299396_0_0_1"/>
<protein>
    <submittedName>
        <fullName evidence="2">Uncharacterized protein</fullName>
    </submittedName>
</protein>
<proteinExistence type="predicted"/>
<name>W9JAA6_FUSOX</name>
<dbReference type="AlphaFoldDB" id="W9JAA6"/>
<dbReference type="EMBL" id="KI981488">
    <property type="protein sequence ID" value="EWZ27752.1"/>
    <property type="molecule type" value="Genomic_DNA"/>
</dbReference>
<sequence length="40" mass="4260">MDLNIDNCLRGHNGVGLVLYGKLDLTLTPVKDLFKGASGT</sequence>
<dbReference type="VEuPathDB" id="FungiDB:FOZG_18532"/>
<dbReference type="EMBL" id="JH717916">
    <property type="protein sequence ID" value="EWZ28992.1"/>
    <property type="molecule type" value="Genomic_DNA"/>
</dbReference>
<dbReference type="VEuPathDB" id="FungiDB:FOZG_17291"/>